<dbReference type="PATRIC" id="fig|445709.3.peg.4289"/>
<protein>
    <recommendedName>
        <fullName evidence="4">Type IV pilus modification protein PilV</fullName>
    </recommendedName>
</protein>
<name>A0A0G3ET26_9BURK</name>
<dbReference type="NCBIfam" id="TIGR02532">
    <property type="entry name" value="IV_pilin_GFxxxE"/>
    <property type="match status" value="1"/>
</dbReference>
<dbReference type="STRING" id="445709.ABW99_20450"/>
<accession>A0A0G3ET26</accession>
<evidence type="ECO:0008006" key="4">
    <source>
        <dbReference type="Google" id="ProtNLM"/>
    </source>
</evidence>
<reference evidence="3" key="1">
    <citation type="submission" date="2015-06" db="EMBL/GenBank/DDBJ databases">
        <authorList>
            <person name="Lim Y.L."/>
            <person name="Ee R."/>
            <person name="Yong D."/>
            <person name="How K.Y."/>
            <person name="Yin W.F."/>
            <person name="Chan K.G."/>
        </authorList>
    </citation>
    <scope>NUCLEOTIDE SEQUENCE [LARGE SCALE GENOMIC DNA]</scope>
    <source>
        <strain evidence="3">DSM 25325</strain>
    </source>
</reference>
<dbReference type="AlphaFoldDB" id="A0A0G3ET26"/>
<dbReference type="PROSITE" id="PS00409">
    <property type="entry name" value="PROKAR_NTER_METHYL"/>
    <property type="match status" value="1"/>
</dbReference>
<dbReference type="InterPro" id="IPR013362">
    <property type="entry name" value="Pilus_4_PilV"/>
</dbReference>
<sequence length="160" mass="16760">MQGFSLIEILIAMAIMTVGLLGAAKLQALVLQAHRDASHHMTAAELAGDLAEAMLVNPALAHAAALGAHGDSRAGCHTGPCQPDVLAAAQWASWQASLRTRLSGARGVFCPRGKLLVSGAQWRCGDIGASAPSLGIGWRVGTQSEHLRVFYLPAPHYFSN</sequence>
<organism evidence="2 3">
    <name type="scientific">Pandoraea thiooxydans</name>
    <dbReference type="NCBI Taxonomy" id="445709"/>
    <lineage>
        <taxon>Bacteria</taxon>
        <taxon>Pseudomonadati</taxon>
        <taxon>Pseudomonadota</taxon>
        <taxon>Betaproteobacteria</taxon>
        <taxon>Burkholderiales</taxon>
        <taxon>Burkholderiaceae</taxon>
        <taxon>Pandoraea</taxon>
    </lineage>
</organism>
<dbReference type="Proteomes" id="UP000036700">
    <property type="component" value="Chromosome"/>
</dbReference>
<evidence type="ECO:0000256" key="1">
    <source>
        <dbReference type="SAM" id="Phobius"/>
    </source>
</evidence>
<evidence type="ECO:0000313" key="2">
    <source>
        <dbReference type="EMBL" id="AKJ70228.1"/>
    </source>
</evidence>
<dbReference type="OrthoDB" id="8547299at2"/>
<dbReference type="InterPro" id="IPR012902">
    <property type="entry name" value="N_methyl_site"/>
</dbReference>
<dbReference type="RefSeq" id="WP_047216161.1">
    <property type="nucleotide sequence ID" value="NZ_CP011568.3"/>
</dbReference>
<dbReference type="EMBL" id="CP011568">
    <property type="protein sequence ID" value="AKJ70228.1"/>
    <property type="molecule type" value="Genomic_DNA"/>
</dbReference>
<keyword evidence="1" id="KW-0812">Transmembrane</keyword>
<dbReference type="Pfam" id="PF07963">
    <property type="entry name" value="N_methyl"/>
    <property type="match status" value="1"/>
</dbReference>
<dbReference type="NCBIfam" id="TIGR02523">
    <property type="entry name" value="type_IV_pilV"/>
    <property type="match status" value="1"/>
</dbReference>
<dbReference type="KEGG" id="ptx:ABW99_20450"/>
<evidence type="ECO:0000313" key="3">
    <source>
        <dbReference type="Proteomes" id="UP000036700"/>
    </source>
</evidence>
<gene>
    <name evidence="2" type="ORF">ABW99_20450</name>
</gene>
<proteinExistence type="predicted"/>
<feature type="transmembrane region" description="Helical" evidence="1">
    <location>
        <begin position="6"/>
        <end position="31"/>
    </location>
</feature>
<keyword evidence="3" id="KW-1185">Reference proteome</keyword>
<keyword evidence="1" id="KW-0472">Membrane</keyword>
<keyword evidence="1" id="KW-1133">Transmembrane helix</keyword>